<name>H6SPP0_PARPM</name>
<dbReference type="Gene3D" id="3.30.450.20">
    <property type="entry name" value="PAS domain"/>
    <property type="match status" value="1"/>
</dbReference>
<reference evidence="4 5" key="1">
    <citation type="submission" date="2012-02" db="EMBL/GenBank/DDBJ databases">
        <title>Shotgun genome sequence of Phaeospirillum photometricum DSM 122.</title>
        <authorList>
            <person name="Duquesne K."/>
            <person name="Sturgis J."/>
        </authorList>
    </citation>
    <scope>NUCLEOTIDE SEQUENCE [LARGE SCALE GENOMIC DNA]</scope>
    <source>
        <strain evidence="5">DSM122</strain>
    </source>
</reference>
<dbReference type="NCBIfam" id="TIGR00254">
    <property type="entry name" value="GGDEF"/>
    <property type="match status" value="1"/>
</dbReference>
<protein>
    <submittedName>
        <fullName evidence="4">Putative diguanylate cyclase (GGDEF domain)</fullName>
    </submittedName>
</protein>
<dbReference type="PROSITE" id="PS50887">
    <property type="entry name" value="GGDEF"/>
    <property type="match status" value="1"/>
</dbReference>
<dbReference type="InterPro" id="IPR043128">
    <property type="entry name" value="Rev_trsase/Diguanyl_cyclase"/>
</dbReference>
<dbReference type="HOGENOM" id="CLU_000445_134_0_5"/>
<proteinExistence type="predicted"/>
<keyword evidence="5" id="KW-1185">Reference proteome</keyword>
<evidence type="ECO:0000259" key="2">
    <source>
        <dbReference type="PROSITE" id="PS50885"/>
    </source>
</evidence>
<dbReference type="Gene3D" id="3.30.70.270">
    <property type="match status" value="1"/>
</dbReference>
<dbReference type="GO" id="GO:0016020">
    <property type="term" value="C:membrane"/>
    <property type="evidence" value="ECO:0007669"/>
    <property type="project" value="InterPro"/>
</dbReference>
<evidence type="ECO:0000256" key="1">
    <source>
        <dbReference type="SAM" id="Phobius"/>
    </source>
</evidence>
<keyword evidence="1" id="KW-0472">Membrane</keyword>
<dbReference type="EMBL" id="HE663493">
    <property type="protein sequence ID" value="CCG07160.1"/>
    <property type="molecule type" value="Genomic_DNA"/>
</dbReference>
<dbReference type="InterPro" id="IPR000160">
    <property type="entry name" value="GGDEF_dom"/>
</dbReference>
<dbReference type="Pfam" id="PF00672">
    <property type="entry name" value="HAMP"/>
    <property type="match status" value="1"/>
</dbReference>
<dbReference type="KEGG" id="rpm:RSPPHO_00534"/>
<dbReference type="Gene3D" id="6.10.340.10">
    <property type="match status" value="1"/>
</dbReference>
<dbReference type="SMART" id="SM00267">
    <property type="entry name" value="GGDEF"/>
    <property type="match status" value="1"/>
</dbReference>
<dbReference type="SMART" id="SM00304">
    <property type="entry name" value="HAMP"/>
    <property type="match status" value="1"/>
</dbReference>
<dbReference type="InterPro" id="IPR052163">
    <property type="entry name" value="DGC-Regulatory_Protein"/>
</dbReference>
<dbReference type="STRING" id="1150469.RSPPHO_00534"/>
<evidence type="ECO:0000313" key="4">
    <source>
        <dbReference type="EMBL" id="CCG07160.1"/>
    </source>
</evidence>
<feature type="domain" description="GGDEF" evidence="3">
    <location>
        <begin position="416"/>
        <end position="551"/>
    </location>
</feature>
<dbReference type="eggNOG" id="COG2199">
    <property type="taxonomic scope" value="Bacteria"/>
</dbReference>
<dbReference type="OrthoDB" id="9812260at2"/>
<organism evidence="4 5">
    <name type="scientific">Pararhodospirillum photometricum DSM 122</name>
    <dbReference type="NCBI Taxonomy" id="1150469"/>
    <lineage>
        <taxon>Bacteria</taxon>
        <taxon>Pseudomonadati</taxon>
        <taxon>Pseudomonadota</taxon>
        <taxon>Alphaproteobacteria</taxon>
        <taxon>Rhodospirillales</taxon>
        <taxon>Rhodospirillaceae</taxon>
        <taxon>Pararhodospirillum</taxon>
    </lineage>
</organism>
<dbReference type="PROSITE" id="PS50885">
    <property type="entry name" value="HAMP"/>
    <property type="match status" value="1"/>
</dbReference>
<accession>H6SPP0</accession>
<dbReference type="Pfam" id="PF00990">
    <property type="entry name" value="GGDEF"/>
    <property type="match status" value="1"/>
</dbReference>
<keyword evidence="1" id="KW-1133">Transmembrane helix</keyword>
<evidence type="ECO:0000259" key="3">
    <source>
        <dbReference type="PROSITE" id="PS50887"/>
    </source>
</evidence>
<keyword evidence="1" id="KW-0812">Transmembrane</keyword>
<dbReference type="RefSeq" id="WP_014413800.1">
    <property type="nucleotide sequence ID" value="NC_017059.1"/>
</dbReference>
<dbReference type="CDD" id="cd01949">
    <property type="entry name" value="GGDEF"/>
    <property type="match status" value="1"/>
</dbReference>
<gene>
    <name evidence="4" type="ORF">RSPPHO_00534</name>
</gene>
<sequence>MITEKTGKGMGFRTKSLRLQFSLVFAALIASFAVVMSVVVGQLAASRVEDALGFELSELAFHMGDKFDRGMSARMAELSVLTELETLRTPQDIPALQRLLDHLHTVLPVFTWVGFLDPEGKVLAASDGLLVGTNIAHRPVYTEGRRGAFMGDVHEAVLLAPYFPTASGEPPRFVDLGFPVYRTDGILAGVLASHLSFDWAREIERSLITNLQDRRRVDLFILGADGSPRLGPVGSPETVPAPLIATARQNLNGWAVTSWPKGEPALVGYGVERGHAAYPGMGWLFFARVPLTEAYAPVRALQGAILLVGFGLALAFALLGGVISRRIAQPLEAIADAADRLRAGLADQLPRVTGSSEILRLSASLRRLVEALTHSESRAGVLAEQATHDPLTGLPNRAGVSAYLTRIQPTVLAQGSALACLCLDLDGFKAVNDTLGHAAGDLLLQKVAQRLDLGVRAEDLAARLGGDEFLVLIQSPRQGWRDEAQGVAHRLLVALQEPFDIDGHTVQIGCSIGIAAWPVQSQEYLVVQELADDALYEAKHRGKHRAVVHGDPVPA</sequence>
<evidence type="ECO:0000313" key="5">
    <source>
        <dbReference type="Proteomes" id="UP000033220"/>
    </source>
</evidence>
<dbReference type="SUPFAM" id="SSF55073">
    <property type="entry name" value="Nucleotide cyclase"/>
    <property type="match status" value="1"/>
</dbReference>
<dbReference type="PANTHER" id="PTHR46663">
    <property type="entry name" value="DIGUANYLATE CYCLASE DGCT-RELATED"/>
    <property type="match status" value="1"/>
</dbReference>
<dbReference type="InterPro" id="IPR029787">
    <property type="entry name" value="Nucleotide_cyclase"/>
</dbReference>
<feature type="transmembrane region" description="Helical" evidence="1">
    <location>
        <begin position="300"/>
        <end position="323"/>
    </location>
</feature>
<dbReference type="PANTHER" id="PTHR46663:SF2">
    <property type="entry name" value="GGDEF DOMAIN-CONTAINING PROTEIN"/>
    <property type="match status" value="1"/>
</dbReference>
<dbReference type="GO" id="GO:0007165">
    <property type="term" value="P:signal transduction"/>
    <property type="evidence" value="ECO:0007669"/>
    <property type="project" value="InterPro"/>
</dbReference>
<dbReference type="AlphaFoldDB" id="H6SPP0"/>
<dbReference type="Proteomes" id="UP000033220">
    <property type="component" value="Chromosome DSM 122"/>
</dbReference>
<feature type="domain" description="HAMP" evidence="2">
    <location>
        <begin position="325"/>
        <end position="377"/>
    </location>
</feature>
<dbReference type="InterPro" id="IPR003660">
    <property type="entry name" value="HAMP_dom"/>
</dbReference>
<feature type="transmembrane region" description="Helical" evidence="1">
    <location>
        <begin position="21"/>
        <end position="45"/>
    </location>
</feature>